<dbReference type="GO" id="GO:0002097">
    <property type="term" value="P:tRNA wobble base modification"/>
    <property type="evidence" value="ECO:0007669"/>
    <property type="project" value="UniProtKB-UniRule"/>
</dbReference>
<comment type="caution">
    <text evidence="13">The sequence shown here is derived from an EMBL/GenBank/DDBJ whole genome shotgun (WGS) entry which is preliminary data.</text>
</comment>
<evidence type="ECO:0000256" key="4">
    <source>
        <dbReference type="ARBA" id="ARBA00022679"/>
    </source>
</evidence>
<dbReference type="InterPro" id="IPR036188">
    <property type="entry name" value="FAD/NAD-bd_sf"/>
</dbReference>
<reference evidence="13 14" key="1">
    <citation type="submission" date="2018-08" db="EMBL/GenBank/DDBJ databases">
        <authorList>
            <person name="Khan S.A."/>
            <person name="Jeon C.O."/>
            <person name="Chun B.H."/>
            <person name="Jeong S.E."/>
        </authorList>
    </citation>
    <scope>NUCLEOTIDE SEQUENCE [LARGE SCALE GENOMIC DNA]</scope>
    <source>
        <strain evidence="13 14">S-16</strain>
    </source>
</reference>
<dbReference type="GO" id="GO:0050660">
    <property type="term" value="F:flavin adenine dinucleotide binding"/>
    <property type="evidence" value="ECO:0007669"/>
    <property type="project" value="UniProtKB-UniRule"/>
</dbReference>
<dbReference type="Proteomes" id="UP000267464">
    <property type="component" value="Unassembled WGS sequence"/>
</dbReference>
<dbReference type="Gene3D" id="3.30.9.10">
    <property type="entry name" value="D-Amino Acid Oxidase, subunit A, domain 2"/>
    <property type="match status" value="1"/>
</dbReference>
<dbReference type="InterPro" id="IPR029063">
    <property type="entry name" value="SAM-dependent_MTases_sf"/>
</dbReference>
<dbReference type="InterPro" id="IPR047785">
    <property type="entry name" value="tRNA_MNMC2"/>
</dbReference>
<dbReference type="EC" id="1.5.-.-" evidence="10"/>
<dbReference type="GO" id="GO:0032259">
    <property type="term" value="P:methylation"/>
    <property type="evidence" value="ECO:0007669"/>
    <property type="project" value="UniProtKB-KW"/>
</dbReference>
<evidence type="ECO:0000256" key="3">
    <source>
        <dbReference type="ARBA" id="ARBA00022630"/>
    </source>
</evidence>
<keyword evidence="9 10" id="KW-0511">Multifunctional enzyme</keyword>
<evidence type="ECO:0000259" key="12">
    <source>
        <dbReference type="Pfam" id="PF05430"/>
    </source>
</evidence>
<comment type="cofactor">
    <cofactor evidence="10">
        <name>FAD</name>
        <dbReference type="ChEBI" id="CHEBI:57692"/>
    </cofactor>
</comment>
<dbReference type="GO" id="GO:0004808">
    <property type="term" value="F:tRNA (5-methylaminomethyl-2-thiouridylate)(34)-methyltransferase activity"/>
    <property type="evidence" value="ECO:0007669"/>
    <property type="project" value="UniProtKB-EC"/>
</dbReference>
<evidence type="ECO:0000256" key="2">
    <source>
        <dbReference type="ARBA" id="ARBA00022603"/>
    </source>
</evidence>
<keyword evidence="2 10" id="KW-0489">Methyltransferase</keyword>
<feature type="region of interest" description="FAD-dependent cmnm(5)s(2)U34 oxidoreductase" evidence="10">
    <location>
        <begin position="257"/>
        <end position="642"/>
    </location>
</feature>
<keyword evidence="5 10" id="KW-0949">S-adenosyl-L-methionine</keyword>
<comment type="similarity">
    <text evidence="10">In the C-terminal section; belongs to the DAO family.</text>
</comment>
<comment type="subcellular location">
    <subcellularLocation>
        <location evidence="10">Cytoplasm</location>
    </subcellularLocation>
</comment>
<evidence type="ECO:0000256" key="7">
    <source>
        <dbReference type="ARBA" id="ARBA00022827"/>
    </source>
</evidence>
<evidence type="ECO:0000259" key="11">
    <source>
        <dbReference type="Pfam" id="PF01266"/>
    </source>
</evidence>
<dbReference type="NCBIfam" id="TIGR03197">
    <property type="entry name" value="MnmC_Cterm"/>
    <property type="match status" value="1"/>
</dbReference>
<evidence type="ECO:0000256" key="9">
    <source>
        <dbReference type="ARBA" id="ARBA00023268"/>
    </source>
</evidence>
<dbReference type="Pfam" id="PF05430">
    <property type="entry name" value="Methyltransf_30"/>
    <property type="match status" value="1"/>
</dbReference>
<proteinExistence type="inferred from homology"/>
<dbReference type="HAMAP" id="MF_01102">
    <property type="entry name" value="MnmC"/>
    <property type="match status" value="1"/>
</dbReference>
<dbReference type="InterPro" id="IPR008471">
    <property type="entry name" value="MnmC-like_methylTransf"/>
</dbReference>
<dbReference type="InterPro" id="IPR017610">
    <property type="entry name" value="tRNA_S-uridine_synth_MnmC_C"/>
</dbReference>
<protein>
    <recommendedName>
        <fullName evidence="10">tRNA 5-methylaminomethyl-2-thiouridine biosynthesis bifunctional protein MnmC</fullName>
        <shortName evidence="10">tRNA mnm(5)s(2)U biosynthesis bifunctional protein</shortName>
    </recommendedName>
    <domain>
        <recommendedName>
            <fullName evidence="10">tRNA (mnm(5)s(2)U34)-methyltransferase</fullName>
            <ecNumber evidence="10">2.1.1.61</ecNumber>
        </recommendedName>
    </domain>
    <domain>
        <recommendedName>
            <fullName evidence="10">FAD-dependent cmnm(5)s(2)U34 oxidoreductase</fullName>
            <ecNumber evidence="10">1.5.-.-</ecNumber>
        </recommendedName>
    </domain>
</protein>
<keyword evidence="4 10" id="KW-0808">Transferase</keyword>
<keyword evidence="3 10" id="KW-0285">Flavoprotein</keyword>
<accession>A0A3N7HLX1</accession>
<dbReference type="PANTHER" id="PTHR13847:SF283">
    <property type="entry name" value="TRNA 5-METHYLAMINOMETHYL-2-THIOURIDINE BIOSYNTHESIS BIFUNCTIONAL PROTEIN MNMC"/>
    <property type="match status" value="1"/>
</dbReference>
<feature type="region of interest" description="tRNA (mnm(5)s(2)U34)-methyltransferase" evidence="10">
    <location>
        <begin position="1"/>
        <end position="232"/>
    </location>
</feature>
<evidence type="ECO:0000256" key="8">
    <source>
        <dbReference type="ARBA" id="ARBA00023002"/>
    </source>
</evidence>
<dbReference type="InterPro" id="IPR023032">
    <property type="entry name" value="tRNA_MAMT_biosynth_bifunc_MnmC"/>
</dbReference>
<dbReference type="AlphaFoldDB" id="A0A3N7HLX1"/>
<comment type="similarity">
    <text evidence="10">In the N-terminal section; belongs to the methyltransferase superfamily. tRNA (mnm(5)s(2)U34)-methyltransferase family.</text>
</comment>
<dbReference type="OrthoDB" id="9786494at2"/>
<dbReference type="EC" id="2.1.1.61" evidence="10"/>
<dbReference type="NCBIfam" id="NF033855">
    <property type="entry name" value="tRNA_MNMC2"/>
    <property type="match status" value="1"/>
</dbReference>
<keyword evidence="14" id="KW-1185">Reference proteome</keyword>
<keyword evidence="1 10" id="KW-0963">Cytoplasm</keyword>
<sequence>MKTAPIVAARVERDERGVPFSPLFGDVYHPAAGALQQAEHVFLRGNGLPGRFAGRDSFVVLETGFGLGNNFLATWDAWRRAGRPCRLHFISIEQHPLTRDDMAAMPRDESVAGLARQLVEAWPPLTPNLHRLGFEDGQVELLLALGNAQDWLPELVAQVDAFFLDGFTPAKNPQMWEPRLFKAMGRMAAPGATAATWSVARAVRDGLAAAGFEVTRQPGVGGKFDITVARYSPRFAPKASPSRHAGSAPSRGRAVVIGAGLAGCATAWALAGQGWTCEVLDANDQPAMATSGNPAGLFHGVVNAQDGTHARFNRAAALEARRVISGLLTQQPGLGEVRGLLRLETSGLDAAAMQSSLAALGLPEDYVQAVAADQAAAIAGMAMAHPAWFYGGGGWVRPALLARSLLAASGAQVMFRGGLQVDSLRRHEGRWQVIDARAQVIAEGDAVVLANAGSSMKLAGTAWPMQPVRGQLSMAPAGTMALPRVPVAGSGYLLPPVDGLAMFGATVHTDDLEPDCRDADHAHNLRQVQQLTADAGWARLDPASLSGRVGWRWVTDDRLPVLGGVPLPADQLHGKRLDQPRFVPRQEGLYVFTGLASRGITWCMLGARGLASMITRAPVPLEASLIDAVDVARFVSREARRQ</sequence>
<feature type="domain" description="FAD dependent oxidoreductase" evidence="11">
    <location>
        <begin position="254"/>
        <end position="612"/>
    </location>
</feature>
<comment type="catalytic activity">
    <reaction evidence="10">
        <text>5-aminomethyl-2-thiouridine(34) in tRNA + S-adenosyl-L-methionine = 5-methylaminomethyl-2-thiouridine(34) in tRNA + S-adenosyl-L-homocysteine + H(+)</text>
        <dbReference type="Rhea" id="RHEA:19569"/>
        <dbReference type="Rhea" id="RHEA-COMP:10195"/>
        <dbReference type="Rhea" id="RHEA-COMP:10197"/>
        <dbReference type="ChEBI" id="CHEBI:15378"/>
        <dbReference type="ChEBI" id="CHEBI:57856"/>
        <dbReference type="ChEBI" id="CHEBI:59789"/>
        <dbReference type="ChEBI" id="CHEBI:74454"/>
        <dbReference type="ChEBI" id="CHEBI:74455"/>
        <dbReference type="EC" id="2.1.1.61"/>
    </reaction>
</comment>
<dbReference type="PANTHER" id="PTHR13847">
    <property type="entry name" value="SARCOSINE DEHYDROGENASE-RELATED"/>
    <property type="match status" value="1"/>
</dbReference>
<evidence type="ECO:0000256" key="6">
    <source>
        <dbReference type="ARBA" id="ARBA00022694"/>
    </source>
</evidence>
<dbReference type="Gene3D" id="3.40.50.150">
    <property type="entry name" value="Vaccinia Virus protein VP39"/>
    <property type="match status" value="1"/>
</dbReference>
<reference evidence="13 14" key="2">
    <citation type="submission" date="2018-12" db="EMBL/GenBank/DDBJ databases">
        <title>Rhizobacter gummiphilus sp. nov., a rubber-degrading bacterium isolated from the soil of a botanical garden in Japan.</title>
        <authorList>
            <person name="Shunsuke S.S."/>
        </authorList>
    </citation>
    <scope>NUCLEOTIDE SEQUENCE [LARGE SCALE GENOMIC DNA]</scope>
    <source>
        <strain evidence="13 14">S-16</strain>
    </source>
</reference>
<dbReference type="SUPFAM" id="SSF51905">
    <property type="entry name" value="FAD/NAD(P)-binding domain"/>
    <property type="match status" value="1"/>
</dbReference>
<dbReference type="Pfam" id="PF01266">
    <property type="entry name" value="DAO"/>
    <property type="match status" value="1"/>
</dbReference>
<evidence type="ECO:0000256" key="1">
    <source>
        <dbReference type="ARBA" id="ARBA00022490"/>
    </source>
</evidence>
<name>A0A3N7HLX1_9BURK</name>
<dbReference type="GO" id="GO:0016645">
    <property type="term" value="F:oxidoreductase activity, acting on the CH-NH group of donors"/>
    <property type="evidence" value="ECO:0007669"/>
    <property type="project" value="InterPro"/>
</dbReference>
<dbReference type="Gene3D" id="3.50.50.60">
    <property type="entry name" value="FAD/NAD(P)-binding domain"/>
    <property type="match status" value="1"/>
</dbReference>
<dbReference type="RefSeq" id="WP_124542868.1">
    <property type="nucleotide sequence ID" value="NZ_QUSW01000008.1"/>
</dbReference>
<comment type="function">
    <text evidence="10">Catalyzes the last two steps in the biosynthesis of 5-methylaminomethyl-2-thiouridine (mnm(5)s(2)U) at the wobble position (U34) in tRNA. Catalyzes the FAD-dependent demodification of cmnm(5)s(2)U34 to nm(5)s(2)U34, followed by the transfer of a methyl group from S-adenosyl-L-methionine to nm(5)s(2)U34, to form mnm(5)s(2)U34.</text>
</comment>
<evidence type="ECO:0000256" key="5">
    <source>
        <dbReference type="ARBA" id="ARBA00022691"/>
    </source>
</evidence>
<evidence type="ECO:0000313" key="14">
    <source>
        <dbReference type="Proteomes" id="UP000267464"/>
    </source>
</evidence>
<dbReference type="NCBIfam" id="NF002483">
    <property type="entry name" value="PRK01747.1-4"/>
    <property type="match status" value="1"/>
</dbReference>
<evidence type="ECO:0000313" key="13">
    <source>
        <dbReference type="EMBL" id="RQP22026.1"/>
    </source>
</evidence>
<evidence type="ECO:0000256" key="10">
    <source>
        <dbReference type="HAMAP-Rule" id="MF_01102"/>
    </source>
</evidence>
<keyword evidence="6 10" id="KW-0819">tRNA processing</keyword>
<gene>
    <name evidence="10 13" type="primary">mnmC</name>
    <name evidence="13" type="ORF">DZC73_23710</name>
</gene>
<dbReference type="InterPro" id="IPR006076">
    <property type="entry name" value="FAD-dep_OxRdtase"/>
</dbReference>
<organism evidence="13 14">
    <name type="scientific">Piscinibacter terrae</name>
    <dbReference type="NCBI Taxonomy" id="2496871"/>
    <lineage>
        <taxon>Bacteria</taxon>
        <taxon>Pseudomonadati</taxon>
        <taxon>Pseudomonadota</taxon>
        <taxon>Betaproteobacteria</taxon>
        <taxon>Burkholderiales</taxon>
        <taxon>Sphaerotilaceae</taxon>
        <taxon>Piscinibacter</taxon>
    </lineage>
</organism>
<dbReference type="GO" id="GO:0005737">
    <property type="term" value="C:cytoplasm"/>
    <property type="evidence" value="ECO:0007669"/>
    <property type="project" value="UniProtKB-SubCell"/>
</dbReference>
<dbReference type="EMBL" id="QUSW01000008">
    <property type="protein sequence ID" value="RQP22026.1"/>
    <property type="molecule type" value="Genomic_DNA"/>
</dbReference>
<feature type="domain" description="MnmC-like methyltransferase" evidence="12">
    <location>
        <begin position="112"/>
        <end position="230"/>
    </location>
</feature>
<keyword evidence="8 10" id="KW-0560">Oxidoreductase</keyword>
<keyword evidence="7 10" id="KW-0274">FAD</keyword>